<comment type="caution">
    <text evidence="10">The sequence shown here is derived from an EMBL/GenBank/DDBJ whole genome shotgun (WGS) entry which is preliminary data.</text>
</comment>
<dbReference type="PROSITE" id="PS00211">
    <property type="entry name" value="ABC_TRANSPORTER_1"/>
    <property type="match status" value="1"/>
</dbReference>
<keyword evidence="11" id="KW-1185">Reference proteome</keyword>
<keyword evidence="6 10" id="KW-0067">ATP-binding</keyword>
<dbReference type="GO" id="GO:0005524">
    <property type="term" value="F:ATP binding"/>
    <property type="evidence" value="ECO:0007669"/>
    <property type="project" value="UniProtKB-KW"/>
</dbReference>
<dbReference type="PROSITE" id="PS50893">
    <property type="entry name" value="ABC_TRANSPORTER_2"/>
    <property type="match status" value="1"/>
</dbReference>
<dbReference type="Proteomes" id="UP000710815">
    <property type="component" value="Unassembled WGS sequence"/>
</dbReference>
<keyword evidence="3" id="KW-0813">Transport</keyword>
<protein>
    <submittedName>
        <fullName evidence="10">Amino acid ABC transporter ATP-binding protein</fullName>
    </submittedName>
</protein>
<evidence type="ECO:0000259" key="9">
    <source>
        <dbReference type="PROSITE" id="PS50893"/>
    </source>
</evidence>
<dbReference type="InterPro" id="IPR030679">
    <property type="entry name" value="ABC_ATPase_HisP-typ"/>
</dbReference>
<evidence type="ECO:0000256" key="8">
    <source>
        <dbReference type="ARBA" id="ARBA00023136"/>
    </source>
</evidence>
<reference evidence="10 11" key="2">
    <citation type="journal article" date="2021" name="Syst. Appl. Microbiol.">
        <title>Phylogenetic classification of ten novel species belonging to the genus Bifidobacterium comprising B. phasiani sp. nov., B. pongonis sp. nov., B. saguinibicoloris sp. nov., B. colobi sp. nov., B. simiiventris sp. nov., B. santillanense sp. nov., B. miconis sp. nov., B. amazonense sp. nov., B. pluvialisilvae sp. nov., and B. miconisargentati sp. nov.</title>
        <authorList>
            <person name="Lugli G.A."/>
            <person name="Calvete-Torre I."/>
            <person name="Alessandri G."/>
            <person name="Milani C."/>
            <person name="Turroni F."/>
            <person name="Laiolo P."/>
            <person name="Ossiprandi M.C."/>
            <person name="Margolles A."/>
            <person name="Ruiz L."/>
            <person name="Ventura M."/>
        </authorList>
    </citation>
    <scope>NUCLEOTIDE SEQUENCE [LARGE SCALE GENOMIC DNA]</scope>
    <source>
        <strain evidence="10 11">MA1</strain>
    </source>
</reference>
<feature type="domain" description="ABC transporter" evidence="9">
    <location>
        <begin position="39"/>
        <end position="273"/>
    </location>
</feature>
<dbReference type="EMBL" id="JAFEJT020000006">
    <property type="protein sequence ID" value="MCH9275146.1"/>
    <property type="molecule type" value="Genomic_DNA"/>
</dbReference>
<dbReference type="Gene3D" id="3.40.50.300">
    <property type="entry name" value="P-loop containing nucleotide triphosphate hydrolases"/>
    <property type="match status" value="1"/>
</dbReference>
<accession>A0ABS9VST5</accession>
<evidence type="ECO:0000256" key="6">
    <source>
        <dbReference type="ARBA" id="ARBA00022840"/>
    </source>
</evidence>
<organism evidence="10 11">
    <name type="scientific">Bifidobacterium amazonense</name>
    <dbReference type="NCBI Taxonomy" id="2809027"/>
    <lineage>
        <taxon>Bacteria</taxon>
        <taxon>Bacillati</taxon>
        <taxon>Actinomycetota</taxon>
        <taxon>Actinomycetes</taxon>
        <taxon>Bifidobacteriales</taxon>
        <taxon>Bifidobacteriaceae</taxon>
        <taxon>Bifidobacterium</taxon>
    </lineage>
</organism>
<dbReference type="InterPro" id="IPR027417">
    <property type="entry name" value="P-loop_NTPase"/>
</dbReference>
<dbReference type="InterPro" id="IPR003439">
    <property type="entry name" value="ABC_transporter-like_ATP-bd"/>
</dbReference>
<gene>
    <name evidence="10" type="ORF">JS533_002485</name>
</gene>
<evidence type="ECO:0000256" key="1">
    <source>
        <dbReference type="ARBA" id="ARBA00004202"/>
    </source>
</evidence>
<keyword evidence="4" id="KW-1003">Cell membrane</keyword>
<evidence type="ECO:0000256" key="3">
    <source>
        <dbReference type="ARBA" id="ARBA00022448"/>
    </source>
</evidence>
<evidence type="ECO:0000256" key="4">
    <source>
        <dbReference type="ARBA" id="ARBA00022475"/>
    </source>
</evidence>
<keyword evidence="8" id="KW-0472">Membrane</keyword>
<proteinExistence type="inferred from homology"/>
<dbReference type="InterPro" id="IPR003593">
    <property type="entry name" value="AAA+_ATPase"/>
</dbReference>
<name>A0ABS9VST5_9BIFI</name>
<keyword evidence="5" id="KW-0547">Nucleotide-binding</keyword>
<dbReference type="RefSeq" id="WP_241512973.1">
    <property type="nucleotide sequence ID" value="NZ_JAFEJT020000006.1"/>
</dbReference>
<keyword evidence="7" id="KW-0029">Amino-acid transport</keyword>
<evidence type="ECO:0000313" key="11">
    <source>
        <dbReference type="Proteomes" id="UP000710815"/>
    </source>
</evidence>
<dbReference type="SUPFAM" id="SSF52540">
    <property type="entry name" value="P-loop containing nucleoside triphosphate hydrolases"/>
    <property type="match status" value="1"/>
</dbReference>
<evidence type="ECO:0000256" key="2">
    <source>
        <dbReference type="ARBA" id="ARBA00005417"/>
    </source>
</evidence>
<dbReference type="PIRSF" id="PIRSF039085">
    <property type="entry name" value="ABC_ATPase_HisP"/>
    <property type="match status" value="1"/>
</dbReference>
<evidence type="ECO:0000313" key="10">
    <source>
        <dbReference type="EMBL" id="MCH9275146.1"/>
    </source>
</evidence>
<dbReference type="PANTHER" id="PTHR43166">
    <property type="entry name" value="AMINO ACID IMPORT ATP-BINDING PROTEIN"/>
    <property type="match status" value="1"/>
</dbReference>
<dbReference type="InterPro" id="IPR017871">
    <property type="entry name" value="ABC_transporter-like_CS"/>
</dbReference>
<sequence>MSGIANNGANGTNVQVRNARNAAVELGEGLVTSAELPVLRLDNIRKSFGSTQVLRGISFEVRQHEVVALLGPSGSGKSTLMKCVNLLEQVDDGQIWLGDTDITDPRANQDKIRARIGVVFQQFNLFPHMSVLRNVTLAAIKVHYWKRDRAEARALELLDRIGMRAKANSYPDQLSGGQQQRVAIARALMTDPELLLLDEITSALDPMLVGEVLNMVAELKSQGTTILMATHEMSFAHDAADRVVLMRHGVIAENGTPQQVMDESEDPETREFFAHFRH</sequence>
<dbReference type="Pfam" id="PF00005">
    <property type="entry name" value="ABC_tran"/>
    <property type="match status" value="1"/>
</dbReference>
<reference evidence="10 11" key="1">
    <citation type="journal article" date="2021" name="Environ. Microbiol.">
        <title>Genetic insights into the dark matter of the mammalian gut microbiota through targeted genome reconstruction.</title>
        <authorList>
            <person name="Lugli G.A."/>
            <person name="Alessandri G."/>
            <person name="Milani C."/>
            <person name="Viappiani A."/>
            <person name="Fontana F."/>
            <person name="Tarracchini C."/>
            <person name="Mancabelli L."/>
            <person name="Argentini C."/>
            <person name="Ruiz L."/>
            <person name="Margolles A."/>
            <person name="van Sinderen D."/>
            <person name="Turroni F."/>
            <person name="Ventura M."/>
        </authorList>
    </citation>
    <scope>NUCLEOTIDE SEQUENCE [LARGE SCALE GENOMIC DNA]</scope>
    <source>
        <strain evidence="10 11">MA1</strain>
    </source>
</reference>
<dbReference type="PANTHER" id="PTHR43166:SF9">
    <property type="entry name" value="GLUTAMATE_ASPARTATE IMPORT ATP-BINDING PROTEIN GLTL"/>
    <property type="match status" value="1"/>
</dbReference>
<evidence type="ECO:0000256" key="5">
    <source>
        <dbReference type="ARBA" id="ARBA00022741"/>
    </source>
</evidence>
<dbReference type="SMART" id="SM00382">
    <property type="entry name" value="AAA"/>
    <property type="match status" value="1"/>
</dbReference>
<comment type="subcellular location">
    <subcellularLocation>
        <location evidence="1">Cell membrane</location>
        <topology evidence="1">Peripheral membrane protein</topology>
    </subcellularLocation>
</comment>
<evidence type="ECO:0000256" key="7">
    <source>
        <dbReference type="ARBA" id="ARBA00022970"/>
    </source>
</evidence>
<comment type="similarity">
    <text evidence="2">Belongs to the ABC transporter superfamily.</text>
</comment>
<dbReference type="InterPro" id="IPR050086">
    <property type="entry name" value="MetN_ABC_transporter-like"/>
</dbReference>